<dbReference type="GO" id="GO:0006508">
    <property type="term" value="P:proteolysis"/>
    <property type="evidence" value="ECO:0007669"/>
    <property type="project" value="UniProtKB-KW"/>
</dbReference>
<dbReference type="EMBL" id="JACHHV010000004">
    <property type="protein sequence ID" value="MBB5887488.1"/>
    <property type="molecule type" value="Genomic_DNA"/>
</dbReference>
<accession>A0A841C6X1</accession>
<feature type="transmembrane region" description="Helical" evidence="2">
    <location>
        <begin position="182"/>
        <end position="207"/>
    </location>
</feature>
<feature type="transmembrane region" description="Helical" evidence="2">
    <location>
        <begin position="75"/>
        <end position="97"/>
    </location>
</feature>
<evidence type="ECO:0000313" key="4">
    <source>
        <dbReference type="EMBL" id="MBB5887488.1"/>
    </source>
</evidence>
<dbReference type="PANTHER" id="PTHR36435:SF1">
    <property type="entry name" value="CAAX AMINO TERMINAL PROTEASE FAMILY PROTEIN"/>
    <property type="match status" value="1"/>
</dbReference>
<protein>
    <submittedName>
        <fullName evidence="4">Membrane protease YdiL (CAAX protease family)</fullName>
    </submittedName>
</protein>
<feature type="transmembrane region" description="Helical" evidence="2">
    <location>
        <begin position="50"/>
        <end position="69"/>
    </location>
</feature>
<dbReference type="RefSeq" id="WP_183538726.1">
    <property type="nucleotide sequence ID" value="NZ_DASWOY010000021.1"/>
</dbReference>
<keyword evidence="2" id="KW-1133">Transmembrane helix</keyword>
<feature type="transmembrane region" description="Helical" evidence="2">
    <location>
        <begin position="12"/>
        <end position="29"/>
    </location>
</feature>
<dbReference type="InterPro" id="IPR003675">
    <property type="entry name" value="Rce1/LyrA-like_dom"/>
</dbReference>
<comment type="caution">
    <text evidence="4">The sequence shown here is derived from an EMBL/GenBank/DDBJ whole genome shotgun (WGS) entry which is preliminary data.</text>
</comment>
<keyword evidence="2" id="KW-0472">Membrane</keyword>
<organism evidence="4 5">
    <name type="scientific">Lactovum miscens</name>
    <dbReference type="NCBI Taxonomy" id="190387"/>
    <lineage>
        <taxon>Bacteria</taxon>
        <taxon>Bacillati</taxon>
        <taxon>Bacillota</taxon>
        <taxon>Bacilli</taxon>
        <taxon>Lactobacillales</taxon>
        <taxon>Streptococcaceae</taxon>
        <taxon>Lactovum</taxon>
    </lineage>
</organism>
<feature type="domain" description="CAAX prenyl protease 2/Lysostaphin resistance protein A-like" evidence="3">
    <location>
        <begin position="226"/>
        <end position="317"/>
    </location>
</feature>
<dbReference type="PANTHER" id="PTHR36435">
    <property type="entry name" value="SLR1288 PROTEIN"/>
    <property type="match status" value="1"/>
</dbReference>
<feature type="transmembrane region" description="Helical" evidence="2">
    <location>
        <begin position="142"/>
        <end position="161"/>
    </location>
</feature>
<comment type="similarity">
    <text evidence="1">Belongs to the UPF0177 family.</text>
</comment>
<dbReference type="GO" id="GO:0080120">
    <property type="term" value="P:CAAX-box protein maturation"/>
    <property type="evidence" value="ECO:0007669"/>
    <property type="project" value="UniProtKB-ARBA"/>
</dbReference>
<gene>
    <name evidence="4" type="ORF">HNQ37_000359</name>
</gene>
<dbReference type="GO" id="GO:0004175">
    <property type="term" value="F:endopeptidase activity"/>
    <property type="evidence" value="ECO:0007669"/>
    <property type="project" value="UniProtKB-ARBA"/>
</dbReference>
<keyword evidence="4" id="KW-0645">Protease</keyword>
<keyword evidence="5" id="KW-1185">Reference proteome</keyword>
<feature type="transmembrane region" description="Helical" evidence="2">
    <location>
        <begin position="282"/>
        <end position="300"/>
    </location>
</feature>
<keyword evidence="2" id="KW-0812">Transmembrane</keyword>
<evidence type="ECO:0000256" key="1">
    <source>
        <dbReference type="ARBA" id="ARBA00009067"/>
    </source>
</evidence>
<dbReference type="InterPro" id="IPR052710">
    <property type="entry name" value="CAAX_protease"/>
</dbReference>
<name>A0A841C6X1_9LACT</name>
<feature type="transmembrane region" description="Helical" evidence="2">
    <location>
        <begin position="259"/>
        <end position="276"/>
    </location>
</feature>
<evidence type="ECO:0000313" key="5">
    <source>
        <dbReference type="Proteomes" id="UP000562464"/>
    </source>
</evidence>
<evidence type="ECO:0000256" key="2">
    <source>
        <dbReference type="SAM" id="Phobius"/>
    </source>
</evidence>
<dbReference type="Pfam" id="PF02517">
    <property type="entry name" value="Rce1-like"/>
    <property type="match status" value="1"/>
</dbReference>
<reference evidence="4 5" key="1">
    <citation type="submission" date="2020-08" db="EMBL/GenBank/DDBJ databases">
        <title>Genomic Encyclopedia of Type Strains, Phase IV (KMG-IV): sequencing the most valuable type-strain genomes for metagenomic binning, comparative biology and taxonomic classification.</title>
        <authorList>
            <person name="Goeker M."/>
        </authorList>
    </citation>
    <scope>NUCLEOTIDE SEQUENCE [LARGE SCALE GENOMIC DNA]</scope>
    <source>
        <strain evidence="4 5">DSM 14925</strain>
    </source>
</reference>
<keyword evidence="4" id="KW-0378">Hydrolase</keyword>
<dbReference type="Proteomes" id="UP000562464">
    <property type="component" value="Unassembled WGS sequence"/>
</dbReference>
<proteinExistence type="inferred from homology"/>
<dbReference type="AlphaFoldDB" id="A0A841C6X1"/>
<evidence type="ECO:0000259" key="3">
    <source>
        <dbReference type="Pfam" id="PF02517"/>
    </source>
</evidence>
<sequence length="327" mass="37197">MNNFISRRIFLGLHLIIGLLADLIFIPVLNMNPISSSFKSNYSSALLNSALILLTFFSLSIYLFIVLFFHYQLKYLMLLLVPFVGGIVFSALAFVNANKAEAADFKMNAKLWAFFSLLGLFALDQSSASIFTLWAFKEKLTIWQIMIDLAFLSATIFYFIYWGRNRGITKWSIKNLLASKWMILLGLILMIVWSLVYPAILSIFNLNIPIGDNQALINSAAANTPSWLMWLHLAIGAPVMEETIFRAGIYELLFDKQPIIAFFTSAISFAALHMLNGSLLDWRVWGIYLGMGFILSGVYYKTRKIESTVSLHFLWNGVWSYLSFFIG</sequence>